<dbReference type="EMBL" id="JAACJO010000005">
    <property type="protein sequence ID" value="KAF5358164.1"/>
    <property type="molecule type" value="Genomic_DNA"/>
</dbReference>
<dbReference type="OrthoDB" id="2851338at2759"/>
<dbReference type="Proteomes" id="UP000559027">
    <property type="component" value="Unassembled WGS sequence"/>
</dbReference>
<comment type="caution">
    <text evidence="1">The sequence shown here is derived from an EMBL/GenBank/DDBJ whole genome shotgun (WGS) entry which is preliminary data.</text>
</comment>
<dbReference type="SUPFAM" id="SSF54909">
    <property type="entry name" value="Dimeric alpha+beta barrel"/>
    <property type="match status" value="2"/>
</dbReference>
<proteinExistence type="predicted"/>
<protein>
    <submittedName>
        <fullName evidence="1">Uncharacterized protein</fullName>
    </submittedName>
</protein>
<gene>
    <name evidence="1" type="ORF">D9756_001331</name>
</gene>
<dbReference type="AlphaFoldDB" id="A0A8H5LIB4"/>
<organism evidence="1 2">
    <name type="scientific">Leucocoprinus leucothites</name>
    <dbReference type="NCBI Taxonomy" id="201217"/>
    <lineage>
        <taxon>Eukaryota</taxon>
        <taxon>Fungi</taxon>
        <taxon>Dikarya</taxon>
        <taxon>Basidiomycota</taxon>
        <taxon>Agaricomycotina</taxon>
        <taxon>Agaricomycetes</taxon>
        <taxon>Agaricomycetidae</taxon>
        <taxon>Agaricales</taxon>
        <taxon>Agaricineae</taxon>
        <taxon>Agaricaceae</taxon>
        <taxon>Leucocoprinus</taxon>
    </lineage>
</organism>
<dbReference type="InterPro" id="IPR011008">
    <property type="entry name" value="Dimeric_a/b-barrel"/>
</dbReference>
<evidence type="ECO:0000313" key="2">
    <source>
        <dbReference type="Proteomes" id="UP000559027"/>
    </source>
</evidence>
<sequence>MTLTDLSRERHTVFVKAFTDTFPAISKMLNSAGGLLFVFGQCEPDVSTKDFNDWYDGEHAPARLTVPGINSAIRYKAIDAETPEWLAIYDLASPETTKSPTYLRLRDTASDNEKALIPRLPTLQRRTYSLINETAKPDLPSGSLPGKYILVVLWSIPKELDAELHKWYDKEHNAEIAKVPGWLRARRYRLVDGVDLAGKGPPMEGFEYMVLHEWDRDGYVEAPEFVAAGKTPWSAKVIGGANACIFRKFVLHKNFVQEP</sequence>
<accession>A0A8H5LIB4</accession>
<reference evidence="1 2" key="1">
    <citation type="journal article" date="2020" name="ISME J.">
        <title>Uncovering the hidden diversity of litter-decomposition mechanisms in mushroom-forming fungi.</title>
        <authorList>
            <person name="Floudas D."/>
            <person name="Bentzer J."/>
            <person name="Ahren D."/>
            <person name="Johansson T."/>
            <person name="Persson P."/>
            <person name="Tunlid A."/>
        </authorList>
    </citation>
    <scope>NUCLEOTIDE SEQUENCE [LARGE SCALE GENOMIC DNA]</scope>
    <source>
        <strain evidence="1 2">CBS 146.42</strain>
    </source>
</reference>
<keyword evidence="2" id="KW-1185">Reference proteome</keyword>
<name>A0A8H5LIB4_9AGAR</name>
<evidence type="ECO:0000313" key="1">
    <source>
        <dbReference type="EMBL" id="KAF5358164.1"/>
    </source>
</evidence>